<keyword evidence="1" id="KW-0732">Signal</keyword>
<dbReference type="AlphaFoldDB" id="A0A2M4DAN2"/>
<sequence length="102" mass="11121">MRFIRFLTLDPICSMLMLHMLARSSLSFTHCFRIGVPVCLSALIQSYKVVHDGAVNRTTARDGSEVEAIAKSTLQTLSSSHEGCNAPGVATGYPIMFTLNTN</sequence>
<reference evidence="2" key="1">
    <citation type="submission" date="2018-01" db="EMBL/GenBank/DDBJ databases">
        <title>An insight into the sialome of Amazonian anophelines.</title>
        <authorList>
            <person name="Ribeiro J.M."/>
            <person name="Scarpassa V."/>
            <person name="Calvo E."/>
        </authorList>
    </citation>
    <scope>NUCLEOTIDE SEQUENCE</scope>
</reference>
<feature type="chain" id="PRO_5014746923" evidence="1">
    <location>
        <begin position="28"/>
        <end position="102"/>
    </location>
</feature>
<protein>
    <submittedName>
        <fullName evidence="2">Putative secreted protein</fullName>
    </submittedName>
</protein>
<name>A0A2M4DAN2_ANODA</name>
<accession>A0A2M4DAN2</accession>
<evidence type="ECO:0000313" key="2">
    <source>
        <dbReference type="EMBL" id="MBW74644.1"/>
    </source>
</evidence>
<organism evidence="2">
    <name type="scientific">Anopheles darlingi</name>
    <name type="common">Mosquito</name>
    <dbReference type="NCBI Taxonomy" id="43151"/>
    <lineage>
        <taxon>Eukaryota</taxon>
        <taxon>Metazoa</taxon>
        <taxon>Ecdysozoa</taxon>
        <taxon>Arthropoda</taxon>
        <taxon>Hexapoda</taxon>
        <taxon>Insecta</taxon>
        <taxon>Pterygota</taxon>
        <taxon>Neoptera</taxon>
        <taxon>Endopterygota</taxon>
        <taxon>Diptera</taxon>
        <taxon>Nematocera</taxon>
        <taxon>Culicoidea</taxon>
        <taxon>Culicidae</taxon>
        <taxon>Anophelinae</taxon>
        <taxon>Anopheles</taxon>
    </lineage>
</organism>
<feature type="signal peptide" evidence="1">
    <location>
        <begin position="1"/>
        <end position="27"/>
    </location>
</feature>
<evidence type="ECO:0000256" key="1">
    <source>
        <dbReference type="SAM" id="SignalP"/>
    </source>
</evidence>
<dbReference type="EMBL" id="GGFL01010466">
    <property type="protein sequence ID" value="MBW74644.1"/>
    <property type="molecule type" value="Transcribed_RNA"/>
</dbReference>
<proteinExistence type="predicted"/>